<organism evidence="1 2">
    <name type="scientific">Clathrospora elynae</name>
    <dbReference type="NCBI Taxonomy" id="706981"/>
    <lineage>
        <taxon>Eukaryota</taxon>
        <taxon>Fungi</taxon>
        <taxon>Dikarya</taxon>
        <taxon>Ascomycota</taxon>
        <taxon>Pezizomycotina</taxon>
        <taxon>Dothideomycetes</taxon>
        <taxon>Pleosporomycetidae</taxon>
        <taxon>Pleosporales</taxon>
        <taxon>Diademaceae</taxon>
        <taxon>Clathrospora</taxon>
    </lineage>
</organism>
<gene>
    <name evidence="1" type="ORF">EJ02DRAFT_55532</name>
</gene>
<sequence length="137" mass="15323">MADTHNTARRHSNCPTYKGYTAAALLERLLYITQHLHKLASKSSTTFPYRCYVYKLHYQLHTMFFQAVPASFSGHERSFSMLAGGKQPDLGGSLKKGIQRFTSVIGRRVDRQVLGIQMRASDTSSSSSDSVPSSRFS</sequence>
<accession>A0A6A5SBX2</accession>
<name>A0A6A5SBX2_9PLEO</name>
<dbReference type="Proteomes" id="UP000800038">
    <property type="component" value="Unassembled WGS sequence"/>
</dbReference>
<keyword evidence="2" id="KW-1185">Reference proteome</keyword>
<evidence type="ECO:0000313" key="1">
    <source>
        <dbReference type="EMBL" id="KAF1937463.1"/>
    </source>
</evidence>
<dbReference type="EMBL" id="ML976138">
    <property type="protein sequence ID" value="KAF1937463.1"/>
    <property type="molecule type" value="Genomic_DNA"/>
</dbReference>
<evidence type="ECO:0000313" key="2">
    <source>
        <dbReference type="Proteomes" id="UP000800038"/>
    </source>
</evidence>
<dbReference type="AlphaFoldDB" id="A0A6A5SBX2"/>
<proteinExistence type="predicted"/>
<protein>
    <submittedName>
        <fullName evidence="1">Uncharacterized protein</fullName>
    </submittedName>
</protein>
<reference evidence="1" key="1">
    <citation type="journal article" date="2020" name="Stud. Mycol.">
        <title>101 Dothideomycetes genomes: a test case for predicting lifestyles and emergence of pathogens.</title>
        <authorList>
            <person name="Haridas S."/>
            <person name="Albert R."/>
            <person name="Binder M."/>
            <person name="Bloem J."/>
            <person name="Labutti K."/>
            <person name="Salamov A."/>
            <person name="Andreopoulos B."/>
            <person name="Baker S."/>
            <person name="Barry K."/>
            <person name="Bills G."/>
            <person name="Bluhm B."/>
            <person name="Cannon C."/>
            <person name="Castanera R."/>
            <person name="Culley D."/>
            <person name="Daum C."/>
            <person name="Ezra D."/>
            <person name="Gonzalez J."/>
            <person name="Henrissat B."/>
            <person name="Kuo A."/>
            <person name="Liang C."/>
            <person name="Lipzen A."/>
            <person name="Lutzoni F."/>
            <person name="Magnuson J."/>
            <person name="Mondo S."/>
            <person name="Nolan M."/>
            <person name="Ohm R."/>
            <person name="Pangilinan J."/>
            <person name="Park H.-J."/>
            <person name="Ramirez L."/>
            <person name="Alfaro M."/>
            <person name="Sun H."/>
            <person name="Tritt A."/>
            <person name="Yoshinaga Y."/>
            <person name="Zwiers L.-H."/>
            <person name="Turgeon B."/>
            <person name="Goodwin S."/>
            <person name="Spatafora J."/>
            <person name="Crous P."/>
            <person name="Grigoriev I."/>
        </authorList>
    </citation>
    <scope>NUCLEOTIDE SEQUENCE</scope>
    <source>
        <strain evidence="1">CBS 161.51</strain>
    </source>
</reference>